<proteinExistence type="predicted"/>
<protein>
    <submittedName>
        <fullName evidence="1">ISKra4 family transposase</fullName>
    </submittedName>
</protein>
<comment type="caution">
    <text evidence="1">The sequence shown here is derived from an EMBL/GenBank/DDBJ whole genome shotgun (WGS) entry which is preliminary data.</text>
</comment>
<dbReference type="Proteomes" id="UP000248724">
    <property type="component" value="Unassembled WGS sequence"/>
</dbReference>
<evidence type="ECO:0000313" key="2">
    <source>
        <dbReference type="Proteomes" id="UP000248724"/>
    </source>
</evidence>
<accession>A0A2W5ZCI6</accession>
<dbReference type="EMBL" id="QHBU01000045">
    <property type="protein sequence ID" value="PZR83140.1"/>
    <property type="molecule type" value="Genomic_DNA"/>
</dbReference>
<dbReference type="NCBIfam" id="NF033572">
    <property type="entry name" value="transpos_ISKra4"/>
    <property type="match status" value="1"/>
</dbReference>
<organism evidence="1 2">
    <name type="scientific">Candidatus Aeolococcus gillhamiae</name>
    <dbReference type="NCBI Taxonomy" id="3127015"/>
    <lineage>
        <taxon>Bacteria</taxon>
        <taxon>Bacillati</taxon>
        <taxon>Candidatus Dormiibacterota</taxon>
        <taxon>Candidatus Dormibacteria</taxon>
        <taxon>Candidatus Aeolococcales</taxon>
        <taxon>Candidatus Aeolococcaceae</taxon>
        <taxon>Candidatus Aeolococcus</taxon>
    </lineage>
</organism>
<gene>
    <name evidence="1" type="ORF">DLM65_02550</name>
</gene>
<sequence>MLSWLEGTESASMSHAELEDHMARRGREVQRLAFQDHLDLRALRERRVEVAATNGVVHSNVEPGHHRQLSTVMGTVTVERLAYRHPGTPNLCPADAALNLPDQLHSHGLRRLAAIESTRGSFDDASAAICRASGVVVAKRQVEYLTAKAAADVDDFYAGRAPAPGSTDDVLVISVDGKGIVMRPDSLRTTTAKAAATATAKLGTRLSKGEKRYRKRMAEVGAVYDVGPVARSPAEVLASTHGEAPPPAPKASGKWVTASVSEEAAEVVTRVFDEAERRDPDHQRRWVALVDGNNHQIDRINQEAQNRMRNVAIVIDLIHVMEYIWASAWCFFDEGDLAAEAWVRGRALAVLDGNAREVAAGIRRRASTIGLAKPKRKNANACATYLTNKAPYLDYPTALAAGWPIATGVIEGTCRYLVADRMDITGARWSVDGAEAVLKLRAVRSNDDFETYWKWHLDKELQRTHQSRYANGALPIAA</sequence>
<dbReference type="AlphaFoldDB" id="A0A2W5ZCI6"/>
<evidence type="ECO:0000313" key="1">
    <source>
        <dbReference type="EMBL" id="PZR83140.1"/>
    </source>
</evidence>
<name>A0A2W5ZCI6_9BACT</name>
<reference evidence="1 2" key="1">
    <citation type="journal article" date="2017" name="Nature">
        <title>Atmospheric trace gases support primary production in Antarctic desert surface soil.</title>
        <authorList>
            <person name="Ji M."/>
            <person name="Greening C."/>
            <person name="Vanwonterghem I."/>
            <person name="Carere C.R."/>
            <person name="Bay S.K."/>
            <person name="Steen J.A."/>
            <person name="Montgomery K."/>
            <person name="Lines T."/>
            <person name="Beardall J."/>
            <person name="van Dorst J."/>
            <person name="Snape I."/>
            <person name="Stott M.B."/>
            <person name="Hugenholtz P."/>
            <person name="Ferrari B.C."/>
        </authorList>
    </citation>
    <scope>NUCLEOTIDE SEQUENCE [LARGE SCALE GENOMIC DNA]</scope>
    <source>
        <strain evidence="1">RRmetagenome_bin12</strain>
    </source>
</reference>